<dbReference type="Proteomes" id="UP000275069">
    <property type="component" value="Chromosome"/>
</dbReference>
<evidence type="ECO:0000313" key="2">
    <source>
        <dbReference type="Proteomes" id="UP000275069"/>
    </source>
</evidence>
<keyword evidence="2" id="KW-1185">Reference proteome</keyword>
<dbReference type="EMBL" id="CP032624">
    <property type="protein sequence ID" value="AYG03073.1"/>
    <property type="molecule type" value="Genomic_DNA"/>
</dbReference>
<sequence length="203" mass="22000">MALFGKARPRPIADFDMGLDPGWQGVDAGSQDWPASVAGALGLTAAQREPLEYQLGVIQSRVAELDELGSQSLVWIPETAPDHVRCTLTMAIRPRHDAGPESYAAVLAAEEADGTIEQSYDVVRSWTAEVDAGPMACAYYLITYAPGGEEVPHSEARAVYRVFPPQSSEDFEIVFSTQDLADFADFVEVTTNYLTTLTVVLGK</sequence>
<proteinExistence type="predicted"/>
<organism evidence="1 2">
    <name type="scientific">Gryllotalpicola protaetiae</name>
    <dbReference type="NCBI Taxonomy" id="2419771"/>
    <lineage>
        <taxon>Bacteria</taxon>
        <taxon>Bacillati</taxon>
        <taxon>Actinomycetota</taxon>
        <taxon>Actinomycetes</taxon>
        <taxon>Micrococcales</taxon>
        <taxon>Microbacteriaceae</taxon>
        <taxon>Gryllotalpicola</taxon>
    </lineage>
</organism>
<dbReference type="AlphaFoldDB" id="A0A387BGM6"/>
<gene>
    <name evidence="1" type="ORF">D7I44_05715</name>
</gene>
<accession>A0A387BGM6</accession>
<dbReference type="RefSeq" id="WP_120788605.1">
    <property type="nucleotide sequence ID" value="NZ_CP032624.1"/>
</dbReference>
<evidence type="ECO:0000313" key="1">
    <source>
        <dbReference type="EMBL" id="AYG03073.1"/>
    </source>
</evidence>
<dbReference type="KEGG" id="gry:D7I44_05715"/>
<name>A0A387BGM6_9MICO</name>
<reference evidence="1 2" key="1">
    <citation type="submission" date="2018-09" db="EMBL/GenBank/DDBJ databases">
        <title>Genome sequencing of strain 2DFW10M-5.</title>
        <authorList>
            <person name="Heo J."/>
            <person name="Kim S.-J."/>
            <person name="Kwon S.-W."/>
        </authorList>
    </citation>
    <scope>NUCLEOTIDE SEQUENCE [LARGE SCALE GENOMIC DNA]</scope>
    <source>
        <strain evidence="1 2">2DFW10M-5</strain>
    </source>
</reference>
<protein>
    <submittedName>
        <fullName evidence="1">Uncharacterized protein</fullName>
    </submittedName>
</protein>